<evidence type="ECO:0000256" key="3">
    <source>
        <dbReference type="PROSITE-ProRule" id="PRU00023"/>
    </source>
</evidence>
<dbReference type="AlphaFoldDB" id="A0A9X1JKL8"/>
<feature type="region of interest" description="Disordered" evidence="4">
    <location>
        <begin position="192"/>
        <end position="211"/>
    </location>
</feature>
<accession>A0A9X1JKL8</accession>
<keyword evidence="7" id="KW-1185">Reference proteome</keyword>
<dbReference type="PANTHER" id="PTHR24171">
    <property type="entry name" value="ANKYRIN REPEAT DOMAIN-CONTAINING PROTEIN 39-RELATED"/>
    <property type="match status" value="1"/>
</dbReference>
<sequence length="211" mass="22982">MRKLGTVRAIASAILASLIAVAAVSPAAAQLYSPGYQFLEAVDERDGDAVTQMLNEPGVGKTLVNTRDITTGDTGLHLVTTRRDTLWIKFLIQRGADPNIRNKKGILPIQIATRLGMIDGVEQLIKGGAQVDVADRQGETPLISAVHQRNTQLVARLLAQGANPDRNDNSGRSARDYMELMSQNTLLKLEFEKADKERGEQGTQKQYGPSF</sequence>
<dbReference type="PROSITE" id="PS50088">
    <property type="entry name" value="ANK_REPEAT"/>
    <property type="match status" value="3"/>
</dbReference>
<evidence type="ECO:0000313" key="7">
    <source>
        <dbReference type="Proteomes" id="UP001138681"/>
    </source>
</evidence>
<feature type="chain" id="PRO_5040808275" evidence="5">
    <location>
        <begin position="23"/>
        <end position="211"/>
    </location>
</feature>
<dbReference type="Proteomes" id="UP001138681">
    <property type="component" value="Unassembled WGS sequence"/>
</dbReference>
<reference evidence="6" key="1">
    <citation type="submission" date="2021-04" db="EMBL/GenBank/DDBJ databases">
        <authorList>
            <person name="Pira H."/>
            <person name="Risdian C."/>
            <person name="Wink J."/>
        </authorList>
    </citation>
    <scope>NUCLEOTIDE SEQUENCE</scope>
    <source>
        <strain evidence="6">WH158</strain>
    </source>
</reference>
<keyword evidence="2 3" id="KW-0040">ANK repeat</keyword>
<evidence type="ECO:0000313" key="6">
    <source>
        <dbReference type="EMBL" id="MBV7259091.1"/>
    </source>
</evidence>
<dbReference type="GO" id="GO:0004842">
    <property type="term" value="F:ubiquitin-protein transferase activity"/>
    <property type="evidence" value="ECO:0007669"/>
    <property type="project" value="TreeGrafter"/>
</dbReference>
<keyword evidence="5" id="KW-0732">Signal</keyword>
<feature type="repeat" description="ANK" evidence="3">
    <location>
        <begin position="137"/>
        <end position="169"/>
    </location>
</feature>
<dbReference type="GO" id="GO:0085020">
    <property type="term" value="P:protein K6-linked ubiquitination"/>
    <property type="evidence" value="ECO:0007669"/>
    <property type="project" value="TreeGrafter"/>
</dbReference>
<feature type="compositionally biased region" description="Polar residues" evidence="4">
    <location>
        <begin position="201"/>
        <end position="211"/>
    </location>
</feature>
<evidence type="ECO:0000256" key="1">
    <source>
        <dbReference type="ARBA" id="ARBA00022737"/>
    </source>
</evidence>
<dbReference type="Pfam" id="PF12796">
    <property type="entry name" value="Ank_2"/>
    <property type="match status" value="1"/>
</dbReference>
<protein>
    <submittedName>
        <fullName evidence="6">Ankyrin repeat domain-containing protein</fullName>
    </submittedName>
</protein>
<proteinExistence type="predicted"/>
<feature type="repeat" description="ANK" evidence="3">
    <location>
        <begin position="104"/>
        <end position="136"/>
    </location>
</feature>
<dbReference type="InterPro" id="IPR002110">
    <property type="entry name" value="Ankyrin_rpt"/>
</dbReference>
<gene>
    <name evidence="6" type="ORF">KCG46_05805</name>
</gene>
<feature type="signal peptide" evidence="5">
    <location>
        <begin position="1"/>
        <end position="22"/>
    </location>
</feature>
<keyword evidence="1" id="KW-0677">Repeat</keyword>
<feature type="repeat" description="ANK" evidence="3">
    <location>
        <begin position="71"/>
        <end position="103"/>
    </location>
</feature>
<comment type="caution">
    <text evidence="6">The sequence shown here is derived from an EMBL/GenBank/DDBJ whole genome shotgun (WGS) entry which is preliminary data.</text>
</comment>
<organism evidence="6 7">
    <name type="scientific">Erythrobacter crassostreae</name>
    <dbReference type="NCBI Taxonomy" id="2828328"/>
    <lineage>
        <taxon>Bacteria</taxon>
        <taxon>Pseudomonadati</taxon>
        <taxon>Pseudomonadota</taxon>
        <taxon>Alphaproteobacteria</taxon>
        <taxon>Sphingomonadales</taxon>
        <taxon>Erythrobacteraceae</taxon>
        <taxon>Erythrobacter/Porphyrobacter group</taxon>
        <taxon>Erythrobacter</taxon>
    </lineage>
</organism>
<dbReference type="PROSITE" id="PS50297">
    <property type="entry name" value="ANK_REP_REGION"/>
    <property type="match status" value="3"/>
</dbReference>
<evidence type="ECO:0000256" key="4">
    <source>
        <dbReference type="SAM" id="MobiDB-lite"/>
    </source>
</evidence>
<dbReference type="PANTHER" id="PTHR24171:SF8">
    <property type="entry name" value="BRCA1-ASSOCIATED RING DOMAIN PROTEIN 1"/>
    <property type="match status" value="1"/>
</dbReference>
<evidence type="ECO:0000256" key="2">
    <source>
        <dbReference type="ARBA" id="ARBA00023043"/>
    </source>
</evidence>
<name>A0A9X1JKL8_9SPHN</name>
<dbReference type="SMART" id="SM00248">
    <property type="entry name" value="ANK"/>
    <property type="match status" value="3"/>
</dbReference>
<evidence type="ECO:0000256" key="5">
    <source>
        <dbReference type="SAM" id="SignalP"/>
    </source>
</evidence>
<dbReference type="EMBL" id="JAGSPC010000001">
    <property type="protein sequence ID" value="MBV7259091.1"/>
    <property type="molecule type" value="Genomic_DNA"/>
</dbReference>